<dbReference type="RefSeq" id="WP_345115231.1">
    <property type="nucleotide sequence ID" value="NZ_BAABDH010000088.1"/>
</dbReference>
<feature type="chain" id="PRO_5047087045" description="Lipoprotein" evidence="1">
    <location>
        <begin position="22"/>
        <end position="145"/>
    </location>
</feature>
<dbReference type="Proteomes" id="UP001499909">
    <property type="component" value="Unassembled WGS sequence"/>
</dbReference>
<keyword evidence="3" id="KW-1185">Reference proteome</keyword>
<evidence type="ECO:0008006" key="4">
    <source>
        <dbReference type="Google" id="ProtNLM"/>
    </source>
</evidence>
<dbReference type="PROSITE" id="PS51257">
    <property type="entry name" value="PROKAR_LIPOPROTEIN"/>
    <property type="match status" value="1"/>
</dbReference>
<name>A0ABP7NFR1_9BACT</name>
<sequence length="145" mass="16485">MKYLFPLLTFILVACSTPALETIQPERTAITAFVKALPDVAPGSYKPVGWGNPIPFLRRDSARCDVNRIAREVGPRRIRDPEIQEILDRDMAITDLTPVGTWMTHDYWARNKDGVLYCISNQVFAVYRNGEVEMLFSGREVVPEQ</sequence>
<reference evidence="3" key="1">
    <citation type="journal article" date="2019" name="Int. J. Syst. Evol. Microbiol.">
        <title>The Global Catalogue of Microorganisms (GCM) 10K type strain sequencing project: providing services to taxonomists for standard genome sequencing and annotation.</title>
        <authorList>
            <consortium name="The Broad Institute Genomics Platform"/>
            <consortium name="The Broad Institute Genome Sequencing Center for Infectious Disease"/>
            <person name="Wu L."/>
            <person name="Ma J."/>
        </authorList>
    </citation>
    <scope>NUCLEOTIDE SEQUENCE [LARGE SCALE GENOMIC DNA]</scope>
    <source>
        <strain evidence="3">JCM 17214</strain>
    </source>
</reference>
<keyword evidence="1" id="KW-0732">Signal</keyword>
<evidence type="ECO:0000313" key="3">
    <source>
        <dbReference type="Proteomes" id="UP001499909"/>
    </source>
</evidence>
<proteinExistence type="predicted"/>
<organism evidence="2 3">
    <name type="scientific">Hymenobacter algoricola</name>
    <dbReference type="NCBI Taxonomy" id="486267"/>
    <lineage>
        <taxon>Bacteria</taxon>
        <taxon>Pseudomonadati</taxon>
        <taxon>Bacteroidota</taxon>
        <taxon>Cytophagia</taxon>
        <taxon>Cytophagales</taxon>
        <taxon>Hymenobacteraceae</taxon>
        <taxon>Hymenobacter</taxon>
    </lineage>
</organism>
<evidence type="ECO:0000313" key="2">
    <source>
        <dbReference type="EMBL" id="GAA3944378.1"/>
    </source>
</evidence>
<protein>
    <recommendedName>
        <fullName evidence="4">Lipoprotein</fullName>
    </recommendedName>
</protein>
<evidence type="ECO:0000256" key="1">
    <source>
        <dbReference type="SAM" id="SignalP"/>
    </source>
</evidence>
<accession>A0ABP7NFR1</accession>
<dbReference type="EMBL" id="BAABDH010000088">
    <property type="protein sequence ID" value="GAA3944378.1"/>
    <property type="molecule type" value="Genomic_DNA"/>
</dbReference>
<comment type="caution">
    <text evidence="2">The sequence shown here is derived from an EMBL/GenBank/DDBJ whole genome shotgun (WGS) entry which is preliminary data.</text>
</comment>
<gene>
    <name evidence="2" type="ORF">GCM10022406_28460</name>
</gene>
<feature type="signal peptide" evidence="1">
    <location>
        <begin position="1"/>
        <end position="21"/>
    </location>
</feature>